<evidence type="ECO:0000313" key="22">
    <source>
        <dbReference type="Proteomes" id="UP001151699"/>
    </source>
</evidence>
<dbReference type="InterPro" id="IPR027357">
    <property type="entry name" value="DOCKER_dom"/>
</dbReference>
<proteinExistence type="inferred from homology"/>
<dbReference type="Pfam" id="PF16172">
    <property type="entry name" value="DOCK_N"/>
    <property type="match status" value="1"/>
</dbReference>
<dbReference type="FunFam" id="1.25.40.410:FF:000003">
    <property type="entry name" value="Dedicator of cytokinesis protein 4"/>
    <property type="match status" value="1"/>
</dbReference>
<dbReference type="InterPro" id="IPR046769">
    <property type="entry name" value="DOCKER_Lobe_A"/>
</dbReference>
<comment type="caution">
    <text evidence="17">Lacks conserved residue(s) required for the propagation of feature annotation.</text>
</comment>
<dbReference type="FunFam" id="2.60.40.150:FF:000045">
    <property type="entry name" value="Dedicator of cytokinesis protein 4"/>
    <property type="match status" value="1"/>
</dbReference>
<dbReference type="InterPro" id="IPR043162">
    <property type="entry name" value="DOCK_C_lobe_C"/>
</dbReference>
<comment type="similarity">
    <text evidence="17">Belongs to the pannexin family.</text>
</comment>
<keyword evidence="9 17" id="KW-0812">Transmembrane</keyword>
<dbReference type="InterPro" id="IPR016024">
    <property type="entry name" value="ARM-type_fold"/>
</dbReference>
<dbReference type="PRINTS" id="PR01262">
    <property type="entry name" value="INNEXIN"/>
</dbReference>
<dbReference type="InterPro" id="IPR046773">
    <property type="entry name" value="DOCKER_Lobe_C"/>
</dbReference>
<dbReference type="Pfam" id="PF23554">
    <property type="entry name" value="TPR_DOCK"/>
    <property type="match status" value="1"/>
</dbReference>
<dbReference type="GO" id="GO:0005737">
    <property type="term" value="C:cytoplasm"/>
    <property type="evidence" value="ECO:0007669"/>
    <property type="project" value="UniProtKB-SubCell"/>
</dbReference>
<keyword evidence="13 17" id="KW-0406">Ion transport</keyword>
<evidence type="ECO:0000256" key="8">
    <source>
        <dbReference type="ARBA" id="ARBA00022658"/>
    </source>
</evidence>
<evidence type="ECO:0000256" key="17">
    <source>
        <dbReference type="RuleBase" id="RU010713"/>
    </source>
</evidence>
<dbReference type="GO" id="GO:0034220">
    <property type="term" value="P:monoatomic ion transmembrane transport"/>
    <property type="evidence" value="ECO:0007669"/>
    <property type="project" value="UniProtKB-KW"/>
</dbReference>
<comment type="function">
    <text evidence="17">Structural component of the gap junctions.</text>
</comment>
<keyword evidence="15 17" id="KW-0407">Ion channel</keyword>
<dbReference type="Gene3D" id="2.60.40.150">
    <property type="entry name" value="C2 domain"/>
    <property type="match status" value="1"/>
</dbReference>
<evidence type="ECO:0000256" key="16">
    <source>
        <dbReference type="PROSITE-ProRule" id="PRU00983"/>
    </source>
</evidence>
<dbReference type="PROSITE" id="PS51651">
    <property type="entry name" value="DOCKER"/>
    <property type="match status" value="1"/>
</dbReference>
<comment type="subcellular location">
    <subcellularLocation>
        <location evidence="2">Cell junction</location>
        <location evidence="2">Gap junction</location>
    </subcellularLocation>
    <subcellularLocation>
        <location evidence="3 17">Cell membrane</location>
        <topology evidence="3 17">Multi-pass membrane protein</topology>
    </subcellularLocation>
    <subcellularLocation>
        <location evidence="1">Cytoplasm</location>
    </subcellularLocation>
</comment>
<dbReference type="PANTHER" id="PTHR45653:SF12">
    <property type="entry name" value="SPONGE, ISOFORM E"/>
    <property type="match status" value="1"/>
</dbReference>
<evidence type="ECO:0000256" key="5">
    <source>
        <dbReference type="ARBA" id="ARBA00022475"/>
    </source>
</evidence>
<evidence type="ECO:0000256" key="15">
    <source>
        <dbReference type="ARBA" id="ARBA00023303"/>
    </source>
</evidence>
<dbReference type="Proteomes" id="UP001151699">
    <property type="component" value="Chromosome X"/>
</dbReference>
<evidence type="ECO:0000256" key="11">
    <source>
        <dbReference type="ARBA" id="ARBA00022949"/>
    </source>
</evidence>
<evidence type="ECO:0000256" key="4">
    <source>
        <dbReference type="ARBA" id="ARBA00022448"/>
    </source>
</evidence>
<feature type="compositionally biased region" description="Low complexity" evidence="18">
    <location>
        <begin position="2025"/>
        <end position="2038"/>
    </location>
</feature>
<dbReference type="Gene3D" id="1.25.40.410">
    <property type="match status" value="1"/>
</dbReference>
<protein>
    <recommendedName>
        <fullName evidence="17">Innexin</fullName>
    </recommendedName>
</protein>
<dbReference type="InterPro" id="IPR035892">
    <property type="entry name" value="C2_domain_sf"/>
</dbReference>
<accession>A0A9Q0MS60</accession>
<dbReference type="Gene3D" id="1.20.58.740">
    <property type="match status" value="1"/>
</dbReference>
<dbReference type="GO" id="GO:0005085">
    <property type="term" value="F:guanyl-nucleotide exchange factor activity"/>
    <property type="evidence" value="ECO:0007669"/>
    <property type="project" value="UniProtKB-KW"/>
</dbReference>
<evidence type="ECO:0000256" key="10">
    <source>
        <dbReference type="ARBA" id="ARBA00022868"/>
    </source>
</evidence>
<dbReference type="Pfam" id="PF20422">
    <property type="entry name" value="DHR-2_Lobe_B"/>
    <property type="match status" value="1"/>
</dbReference>
<evidence type="ECO:0000256" key="1">
    <source>
        <dbReference type="ARBA" id="ARBA00004496"/>
    </source>
</evidence>
<dbReference type="InterPro" id="IPR032376">
    <property type="entry name" value="DOCK_N"/>
</dbReference>
<keyword evidence="8" id="KW-0344">Guanine-nucleotide releasing factor</keyword>
<reference evidence="21" key="1">
    <citation type="submission" date="2022-07" db="EMBL/GenBank/DDBJ databases">
        <authorList>
            <person name="Trinca V."/>
            <person name="Uliana J.V.C."/>
            <person name="Torres T.T."/>
            <person name="Ward R.J."/>
            <person name="Monesi N."/>
        </authorList>
    </citation>
    <scope>NUCLEOTIDE SEQUENCE</scope>
    <source>
        <strain evidence="21">HSMRA1968</strain>
        <tissue evidence="21">Whole embryos</tissue>
    </source>
</reference>
<keyword evidence="4 17" id="KW-0813">Transport</keyword>
<dbReference type="OrthoDB" id="18896at2759"/>
<dbReference type="Pfam" id="PF20421">
    <property type="entry name" value="DHR-2_Lobe_C"/>
    <property type="match status" value="1"/>
</dbReference>
<dbReference type="PROSITE" id="PS51013">
    <property type="entry name" value="PANNEXIN"/>
    <property type="match status" value="1"/>
</dbReference>
<evidence type="ECO:0000259" key="19">
    <source>
        <dbReference type="PROSITE" id="PS51650"/>
    </source>
</evidence>
<feature type="transmembrane region" description="Helical" evidence="17">
    <location>
        <begin position="112"/>
        <end position="134"/>
    </location>
</feature>
<keyword evidence="12 17" id="KW-1133">Transmembrane helix</keyword>
<dbReference type="GO" id="GO:0031267">
    <property type="term" value="F:small GTPase binding"/>
    <property type="evidence" value="ECO:0007669"/>
    <property type="project" value="TreeGrafter"/>
</dbReference>
<evidence type="ECO:0000256" key="18">
    <source>
        <dbReference type="SAM" id="MobiDB-lite"/>
    </source>
</evidence>
<dbReference type="GO" id="GO:0005886">
    <property type="term" value="C:plasma membrane"/>
    <property type="evidence" value="ECO:0007669"/>
    <property type="project" value="UniProtKB-SubCell"/>
</dbReference>
<keyword evidence="14 17" id="KW-0472">Membrane</keyword>
<dbReference type="InterPro" id="IPR043161">
    <property type="entry name" value="DOCK_C_lobe_A"/>
</dbReference>
<dbReference type="Pfam" id="PF06920">
    <property type="entry name" value="DHR-2_Lobe_A"/>
    <property type="match status" value="1"/>
</dbReference>
<feature type="transmembrane region" description="Helical" evidence="17">
    <location>
        <begin position="36"/>
        <end position="54"/>
    </location>
</feature>
<dbReference type="InterPro" id="IPR046770">
    <property type="entry name" value="DOCKER_Lobe_B"/>
</dbReference>
<feature type="region of interest" description="Disordered" evidence="18">
    <location>
        <begin position="1938"/>
        <end position="1991"/>
    </location>
</feature>
<evidence type="ECO:0000259" key="20">
    <source>
        <dbReference type="PROSITE" id="PS51651"/>
    </source>
</evidence>
<evidence type="ECO:0000256" key="12">
    <source>
        <dbReference type="ARBA" id="ARBA00022989"/>
    </source>
</evidence>
<evidence type="ECO:0000256" key="3">
    <source>
        <dbReference type="ARBA" id="ARBA00004651"/>
    </source>
</evidence>
<evidence type="ECO:0000256" key="9">
    <source>
        <dbReference type="ARBA" id="ARBA00022692"/>
    </source>
</evidence>
<keyword evidence="10" id="KW-0303">Gap junction</keyword>
<feature type="compositionally biased region" description="Polar residues" evidence="18">
    <location>
        <begin position="2039"/>
        <end position="2048"/>
    </location>
</feature>
<evidence type="ECO:0000256" key="14">
    <source>
        <dbReference type="ARBA" id="ARBA00023136"/>
    </source>
</evidence>
<dbReference type="GO" id="GO:0005921">
    <property type="term" value="C:gap junction"/>
    <property type="evidence" value="ECO:0007669"/>
    <property type="project" value="UniProtKB-SubCell"/>
</dbReference>
<dbReference type="SUPFAM" id="SSF48371">
    <property type="entry name" value="ARM repeat"/>
    <property type="match status" value="1"/>
</dbReference>
<gene>
    <name evidence="21" type="primary">DOCK3_0</name>
    <name evidence="17" type="synonym">inx</name>
    <name evidence="21" type="ORF">Bhyg_09722</name>
</gene>
<name>A0A9Q0MS60_9DIPT</name>
<dbReference type="EMBL" id="WJQU01000003">
    <property type="protein sequence ID" value="KAJ6636996.1"/>
    <property type="molecule type" value="Genomic_DNA"/>
</dbReference>
<feature type="region of interest" description="Disordered" evidence="18">
    <location>
        <begin position="2014"/>
        <end position="2090"/>
    </location>
</feature>
<evidence type="ECO:0000256" key="13">
    <source>
        <dbReference type="ARBA" id="ARBA00023065"/>
    </source>
</evidence>
<comment type="similarity">
    <text evidence="16">Belongs to the DOCK family.</text>
</comment>
<organism evidence="21 22">
    <name type="scientific">Pseudolycoriella hygida</name>
    <dbReference type="NCBI Taxonomy" id="35572"/>
    <lineage>
        <taxon>Eukaryota</taxon>
        <taxon>Metazoa</taxon>
        <taxon>Ecdysozoa</taxon>
        <taxon>Arthropoda</taxon>
        <taxon>Hexapoda</taxon>
        <taxon>Insecta</taxon>
        <taxon>Pterygota</taxon>
        <taxon>Neoptera</taxon>
        <taxon>Endopterygota</taxon>
        <taxon>Diptera</taxon>
        <taxon>Nematocera</taxon>
        <taxon>Sciaroidea</taxon>
        <taxon>Sciaridae</taxon>
        <taxon>Pseudolycoriella</taxon>
    </lineage>
</organism>
<feature type="domain" description="DOCKER" evidence="20">
    <location>
        <begin position="1459"/>
        <end position="1870"/>
    </location>
</feature>
<keyword evidence="7" id="KW-0597">Phosphoprotein</keyword>
<comment type="caution">
    <text evidence="21">The sequence shown here is derived from an EMBL/GenBank/DDBJ whole genome shotgun (WGS) entry which is preliminary data.</text>
</comment>
<dbReference type="Pfam" id="PF14429">
    <property type="entry name" value="DOCK-C2"/>
    <property type="match status" value="1"/>
</dbReference>
<keyword evidence="11" id="KW-0965">Cell junction</keyword>
<dbReference type="InterPro" id="IPR000990">
    <property type="entry name" value="Innexin"/>
</dbReference>
<keyword evidence="6" id="KW-0963">Cytoplasm</keyword>
<evidence type="ECO:0000256" key="2">
    <source>
        <dbReference type="ARBA" id="ARBA00004610"/>
    </source>
</evidence>
<evidence type="ECO:0000313" key="21">
    <source>
        <dbReference type="EMBL" id="KAJ6636996.1"/>
    </source>
</evidence>
<keyword evidence="22" id="KW-1185">Reference proteome</keyword>
<evidence type="ECO:0000256" key="6">
    <source>
        <dbReference type="ARBA" id="ARBA00022490"/>
    </source>
</evidence>
<dbReference type="PANTHER" id="PTHR45653">
    <property type="entry name" value="DEDICATOR OF CYTOKINESIS"/>
    <property type="match status" value="1"/>
</dbReference>
<dbReference type="GO" id="GO:0007264">
    <property type="term" value="P:small GTPase-mediated signal transduction"/>
    <property type="evidence" value="ECO:0007669"/>
    <property type="project" value="InterPro"/>
</dbReference>
<dbReference type="InterPro" id="IPR026791">
    <property type="entry name" value="DOCK"/>
</dbReference>
<sequence length="2090" mass="238098">MAVFGLVSAVAGFVKVRYLIDKAIIDNMIFRCHYRITSAILFVCCIIVTANNLIGDPISCINDGAVPGHVINTYCWITYTFTLPGTHGKHVGTEVAQSGLGNDNQEKTYHSYYQWVPFMLFFQGILFYVPHWIWKNWEEGKIRMISEGMRGVLTSSIDERVSRQRRLIKYIYDSIRTHNTYSFGYFFCELLNFINVVGNILFVDKFLGGAFLTYGTDVVKFSNMNQENRSDPMVEVFPRVTKCTFHKFGASGSIQKHDALCVLALNILNEKIYIFLWFWFIVLAFLSGCAILYSSIVVTMPTTRESILKRKFRSGTPKEIEMLIRNIQVGDFLLLHLLGQNINVNSFGDILRGLCDRISGTSVGGTPSAPSTLEISPATGNQWRPVLPLLPVSIHEMNGNLQICLDLVPRNGPLAVDPHVLSIVTLYQIHVNSAENAKACSSRGTLKRKASKRNFTYHLYFCMRDFGHRIGDDAEIFFFLYDGNVGRMRPLSERFLVRISKDGFSNYVEKLHSNCTVFIDLGESEISPELYLVANVIRVGKILHSESTKKGDKTAGVHCYRRPYGVGVLPLSDSFLDKSIEPEEKEFSFKIFQCEEKDYHQLHELIIKKTSGKFSPISSTNSQGSYQKLPLVVSLKLIHGGLSQAKLEQPILFQGSTITRKIGFPDIIMPGDVRNDIFFTLEKGEFERGGKSTAKNIEVTVSVFDSAGNILADCLWGASSNVYKSMILYHNNSPQWNEMLRVSLSIDKFATAHIRFEFKHCSTREKSEPKLFAFSFARLMEPNGATIADGAHDLFVYKCEDPSKMVASNYLKLRCAAIDNQSTVDSSSMFHRSSKEIFVVKSFLCSTKLTQNADLLSLLQWRTHPERIQDSLSRVMKLKDEELVKFFQDVLDALFSIFSNEEGNSTENSGSVFHVLVSIFSLLQSNKFQHFKPVMEAYIEDHFAAALVYKGLMTSVQHLAEWMPTAEQHEPIQKCFASLEYIFKLIIQSRKLFARATGGQYEDSFKQDLYSMFSVLSGMLTIPANDDIIPTQEAVLLNASVVLEQLLDTLPPSELGALARNILDSVPRDSPVALTQAKLQAIKHFVGGKLFQIDECRSILLSTACKHLRLHFTRRDELNLCAEILSEILTHFYDMKMKQMDKPSNILQHDLNALCCNILDILMETIIIIVDGSPNVLPSLVAVLLGLLQQLDESTYMNLWEKLSANGNSKDLKDFLHKSLLVFKELLAQDWQVFPNNWLVMKLTANDVVRKSIEEFSKPLVYRFLSDSQLWWSYFTLAVSFLTQSCLQLEQYHEAKRRKILHSNGDMRVMMGFQILSMWSQLGEYKLNFIPSMVAPFLEVTLVPEPALRKATLTVFYDMMQCEQVSRGSFRLVESELIDKLDLLISENKGDDEYRELFSTMLLERVQQDDPVWRESGAAFISSVTKLLERLLDYRSVMQGDENRDKRMSCTVNLLNFYKNEINRKEMYLRYIYKLHDLHLQAENYTEAGFTLKLYADMLSWDRDVITYAPNDSTGQPEWQRKEKLYKEILKYFDKGKCWEKGIPLCKELADLYETRRFDYNRLSDTLMLEAKFFQNILTQIRPEPEYFRVGFYGVGFPLFVRNKQFIYRGLEYERIGAFTQRLQTEFPQAQILTKNAPPDPSILAENGQFIQISNVRPIANNPHFRTSTVPIPEKIARFYEVNDVTRFQHDRPIHKGQIDKENEFKSLWIERTTVDIASPLPSILRWFEIINKSVIELTPVEFACETMENVEKDLCVLIAQYKSDPAKNINPFSMRLQGVIDANVMGGISKYQEAFFTPQFVNSNEGKFQHANVQRLKNLILKQMSILETALELHGQLAPVGVQPLHKRLLERFSQLKQSLCGMNKLKRQKSESIVNTPLPPLPQHQHIEKRATSLNCQNNFYEHDDIYTHPAENSSMKLVNIDGMINYNEINTTPPIPCRPKSTGYITASDTTPGIPPKQLKDKQAAAPPLPPRGVAPNDRLMNSTEKRSSSVGLKYAIVNIPLDVDSVTDQSLDNNQCDRSDFFNNGNNDSNDLDNPTNRSITDSGSVPELLNIHSMADDGDGCYAPPIPPKPIGNNINVESEENDVE</sequence>
<dbReference type="InterPro" id="IPR056372">
    <property type="entry name" value="TPR_DOCK"/>
</dbReference>
<dbReference type="Pfam" id="PF00876">
    <property type="entry name" value="Innexin"/>
    <property type="match status" value="1"/>
</dbReference>
<keyword evidence="5" id="KW-1003">Cell membrane</keyword>
<dbReference type="InterPro" id="IPR027007">
    <property type="entry name" value="C2_DOCK-type_domain"/>
</dbReference>
<dbReference type="PROSITE" id="PS51650">
    <property type="entry name" value="C2_DOCK"/>
    <property type="match status" value="1"/>
</dbReference>
<feature type="transmembrane region" description="Helical" evidence="17">
    <location>
        <begin position="272"/>
        <end position="293"/>
    </location>
</feature>
<feature type="domain" description="C2 DOCK-type" evidence="19">
    <location>
        <begin position="674"/>
        <end position="845"/>
    </location>
</feature>
<evidence type="ECO:0000256" key="7">
    <source>
        <dbReference type="ARBA" id="ARBA00022553"/>
    </source>
</evidence>